<dbReference type="OrthoDB" id="1328088at2759"/>
<feature type="coiled-coil region" evidence="1">
    <location>
        <begin position="11"/>
        <end position="111"/>
    </location>
</feature>
<dbReference type="Proteomes" id="UP001152484">
    <property type="component" value="Unassembled WGS sequence"/>
</dbReference>
<proteinExistence type="predicted"/>
<gene>
    <name evidence="2" type="ORF">CEURO_LOCUS18150</name>
</gene>
<dbReference type="AlphaFoldDB" id="A0A9P0ZQA6"/>
<evidence type="ECO:0000313" key="2">
    <source>
        <dbReference type="EMBL" id="CAH9108498.1"/>
    </source>
</evidence>
<sequence>MDNLVQAAFMLMESHKRRQQEIARLKEVEQKAASADEALSCLDRLRGDVEALKKRVDHADAATLQLTADRDDALKKLAEEKEAHEVTRCRADEVEKAKAEAEQAVEAAIEK</sequence>
<evidence type="ECO:0000256" key="1">
    <source>
        <dbReference type="SAM" id="Coils"/>
    </source>
</evidence>
<feature type="non-terminal residue" evidence="2">
    <location>
        <position position="111"/>
    </location>
</feature>
<keyword evidence="1" id="KW-0175">Coiled coil</keyword>
<evidence type="ECO:0000313" key="3">
    <source>
        <dbReference type="Proteomes" id="UP001152484"/>
    </source>
</evidence>
<comment type="caution">
    <text evidence="2">The sequence shown here is derived from an EMBL/GenBank/DDBJ whole genome shotgun (WGS) entry which is preliminary data.</text>
</comment>
<dbReference type="EMBL" id="CAMAPE010000051">
    <property type="protein sequence ID" value="CAH9108498.1"/>
    <property type="molecule type" value="Genomic_DNA"/>
</dbReference>
<organism evidence="2 3">
    <name type="scientific">Cuscuta europaea</name>
    <name type="common">European dodder</name>
    <dbReference type="NCBI Taxonomy" id="41803"/>
    <lineage>
        <taxon>Eukaryota</taxon>
        <taxon>Viridiplantae</taxon>
        <taxon>Streptophyta</taxon>
        <taxon>Embryophyta</taxon>
        <taxon>Tracheophyta</taxon>
        <taxon>Spermatophyta</taxon>
        <taxon>Magnoliopsida</taxon>
        <taxon>eudicotyledons</taxon>
        <taxon>Gunneridae</taxon>
        <taxon>Pentapetalae</taxon>
        <taxon>asterids</taxon>
        <taxon>lamiids</taxon>
        <taxon>Solanales</taxon>
        <taxon>Convolvulaceae</taxon>
        <taxon>Cuscuteae</taxon>
        <taxon>Cuscuta</taxon>
        <taxon>Cuscuta subgen. Cuscuta</taxon>
    </lineage>
</organism>
<reference evidence="2" key="1">
    <citation type="submission" date="2022-07" db="EMBL/GenBank/DDBJ databases">
        <authorList>
            <person name="Macas J."/>
            <person name="Novak P."/>
            <person name="Neumann P."/>
        </authorList>
    </citation>
    <scope>NUCLEOTIDE SEQUENCE</scope>
</reference>
<accession>A0A9P0ZQA6</accession>
<protein>
    <submittedName>
        <fullName evidence="2">Uncharacterized protein</fullName>
    </submittedName>
</protein>
<name>A0A9P0ZQA6_CUSEU</name>
<keyword evidence="3" id="KW-1185">Reference proteome</keyword>